<keyword evidence="3" id="KW-0539">Nucleus</keyword>
<accession>A0A9P9EXU0</accession>
<feature type="domain" description="Zn(2)-C6 fungal-type" evidence="5">
    <location>
        <begin position="14"/>
        <end position="43"/>
    </location>
</feature>
<dbReference type="Pfam" id="PF00172">
    <property type="entry name" value="Zn_clus"/>
    <property type="match status" value="1"/>
</dbReference>
<organism evidence="6 7">
    <name type="scientific">Dactylonectria macrodidyma</name>
    <dbReference type="NCBI Taxonomy" id="307937"/>
    <lineage>
        <taxon>Eukaryota</taxon>
        <taxon>Fungi</taxon>
        <taxon>Dikarya</taxon>
        <taxon>Ascomycota</taxon>
        <taxon>Pezizomycotina</taxon>
        <taxon>Sordariomycetes</taxon>
        <taxon>Hypocreomycetidae</taxon>
        <taxon>Hypocreales</taxon>
        <taxon>Nectriaceae</taxon>
        <taxon>Dactylonectria</taxon>
    </lineage>
</organism>
<name>A0A9P9EXU0_9HYPO</name>
<sequence>MSGSRPAARRRGRACDECARRRIRCGPERPCLSCLQRGIARFCDVPAYTNNNLSSNSGSIGEPRPRIRAPMKEPVNADIAVLRERIADLEEQLARVQRRPDAVSDEQGYPPVLGVTYDIEELDYSMDHLNLGLAAGPHTSKQEVEPSLGPQNSLTRFTLPSRGTSTAIIHFVLEQLSWLHCALMASDFVIEHEKFWDTIETNQGQHRIPDNFATIYYATLSVGLFYIDTHHDTVLNFSFHGSANPKLAVPTSGEDLTTLSRYWYWAALQDLDDNDFLGTPKLSTIQVIAILTMVNSSFGQNSREWMLMAVAVNMARMFHMHRLGSEQTLSPSIAKLPQWRTIGKRNLGRRLWWTLVICDWMGVMSHRPAISPHSFDTILDPNSEPDDAIISSSFNESRKPPSSLHYHQLMAKLAGVLRTYVKNGRSYAPKNLIAAMHEVEQLDRESPEHLKRVMSLSERSSSLEAAFPWIELQRYLAVHAVQFIRLTIARFFFTRWMKRQPDPEGLHLKACQAAEIIVAEKMRPVSTMYRKSWIVCAATVAAGVFLCLDLLFFSTGEDVEQMRTRRESVQICIDHLRQMGSTNVVTQRGSVVLEALLEIQSTWPRTTVPDHDSLQRVIEQVIQAQRLGSEHEPRWTRPLPSDGKLSINDHLNQIDSQSWDPFITASPSQRLDLPTGFTPFEVDRSPSFREDSADEQLSTLAPEIAVSNPERAWDYLMGGNRPTPNEGQSENMDLEELEDFDNPFQFSETLYNMTN</sequence>
<comment type="caution">
    <text evidence="6">The sequence shown here is derived from an EMBL/GenBank/DDBJ whole genome shotgun (WGS) entry which is preliminary data.</text>
</comment>
<dbReference type="GO" id="GO:0006351">
    <property type="term" value="P:DNA-templated transcription"/>
    <property type="evidence" value="ECO:0007669"/>
    <property type="project" value="InterPro"/>
</dbReference>
<evidence type="ECO:0000313" key="6">
    <source>
        <dbReference type="EMBL" id="KAH7146510.1"/>
    </source>
</evidence>
<keyword evidence="2" id="KW-0479">Metal-binding</keyword>
<proteinExistence type="predicted"/>
<reference evidence="6" key="1">
    <citation type="journal article" date="2021" name="Nat. Commun.">
        <title>Genetic determinants of endophytism in the Arabidopsis root mycobiome.</title>
        <authorList>
            <person name="Mesny F."/>
            <person name="Miyauchi S."/>
            <person name="Thiergart T."/>
            <person name="Pickel B."/>
            <person name="Atanasova L."/>
            <person name="Karlsson M."/>
            <person name="Huettel B."/>
            <person name="Barry K.W."/>
            <person name="Haridas S."/>
            <person name="Chen C."/>
            <person name="Bauer D."/>
            <person name="Andreopoulos W."/>
            <person name="Pangilinan J."/>
            <person name="LaButti K."/>
            <person name="Riley R."/>
            <person name="Lipzen A."/>
            <person name="Clum A."/>
            <person name="Drula E."/>
            <person name="Henrissat B."/>
            <person name="Kohler A."/>
            <person name="Grigoriev I.V."/>
            <person name="Martin F.M."/>
            <person name="Hacquard S."/>
        </authorList>
    </citation>
    <scope>NUCLEOTIDE SEQUENCE</scope>
    <source>
        <strain evidence="6">MPI-CAGE-AT-0147</strain>
    </source>
</reference>
<dbReference type="PANTHER" id="PTHR31001">
    <property type="entry name" value="UNCHARACTERIZED TRANSCRIPTIONAL REGULATORY PROTEIN"/>
    <property type="match status" value="1"/>
</dbReference>
<feature type="coiled-coil region" evidence="4">
    <location>
        <begin position="72"/>
        <end position="99"/>
    </location>
</feature>
<comment type="subcellular location">
    <subcellularLocation>
        <location evidence="1">Nucleus</location>
    </subcellularLocation>
</comment>
<evidence type="ECO:0000256" key="2">
    <source>
        <dbReference type="ARBA" id="ARBA00022723"/>
    </source>
</evidence>
<dbReference type="EMBL" id="JAGMUV010000008">
    <property type="protein sequence ID" value="KAH7146510.1"/>
    <property type="molecule type" value="Genomic_DNA"/>
</dbReference>
<keyword evidence="4" id="KW-0175">Coiled coil</keyword>
<dbReference type="GO" id="GO:0000981">
    <property type="term" value="F:DNA-binding transcription factor activity, RNA polymerase II-specific"/>
    <property type="evidence" value="ECO:0007669"/>
    <property type="project" value="InterPro"/>
</dbReference>
<dbReference type="Gene3D" id="4.10.240.10">
    <property type="entry name" value="Zn(2)-C6 fungal-type DNA-binding domain"/>
    <property type="match status" value="1"/>
</dbReference>
<dbReference type="Pfam" id="PF04082">
    <property type="entry name" value="Fungal_trans"/>
    <property type="match status" value="1"/>
</dbReference>
<dbReference type="PROSITE" id="PS50048">
    <property type="entry name" value="ZN2_CY6_FUNGAL_2"/>
    <property type="match status" value="1"/>
</dbReference>
<dbReference type="OrthoDB" id="1747771at2759"/>
<keyword evidence="7" id="KW-1185">Reference proteome</keyword>
<dbReference type="InterPro" id="IPR001138">
    <property type="entry name" value="Zn2Cys6_DnaBD"/>
</dbReference>
<evidence type="ECO:0000256" key="1">
    <source>
        <dbReference type="ARBA" id="ARBA00004123"/>
    </source>
</evidence>
<dbReference type="GO" id="GO:0008270">
    <property type="term" value="F:zinc ion binding"/>
    <property type="evidence" value="ECO:0007669"/>
    <property type="project" value="InterPro"/>
</dbReference>
<dbReference type="CDD" id="cd00067">
    <property type="entry name" value="GAL4"/>
    <property type="match status" value="1"/>
</dbReference>
<dbReference type="InterPro" id="IPR007219">
    <property type="entry name" value="XnlR_reg_dom"/>
</dbReference>
<dbReference type="PROSITE" id="PS00463">
    <property type="entry name" value="ZN2_CY6_FUNGAL_1"/>
    <property type="match status" value="1"/>
</dbReference>
<dbReference type="PANTHER" id="PTHR31001:SF90">
    <property type="entry name" value="CENTROMERE DNA-BINDING PROTEIN COMPLEX CBF3 SUBUNIT B"/>
    <property type="match status" value="1"/>
</dbReference>
<dbReference type="CDD" id="cd12148">
    <property type="entry name" value="fungal_TF_MHR"/>
    <property type="match status" value="1"/>
</dbReference>
<dbReference type="SMART" id="SM00066">
    <property type="entry name" value="GAL4"/>
    <property type="match status" value="1"/>
</dbReference>
<dbReference type="AlphaFoldDB" id="A0A9P9EXU0"/>
<evidence type="ECO:0000256" key="3">
    <source>
        <dbReference type="ARBA" id="ARBA00023242"/>
    </source>
</evidence>
<dbReference type="SMART" id="SM00906">
    <property type="entry name" value="Fungal_trans"/>
    <property type="match status" value="1"/>
</dbReference>
<protein>
    <recommendedName>
        <fullName evidence="5">Zn(2)-C6 fungal-type domain-containing protein</fullName>
    </recommendedName>
</protein>
<gene>
    <name evidence="6" type="ORF">EDB81DRAFT_795399</name>
</gene>
<evidence type="ECO:0000259" key="5">
    <source>
        <dbReference type="PROSITE" id="PS50048"/>
    </source>
</evidence>
<dbReference type="SUPFAM" id="SSF57701">
    <property type="entry name" value="Zn2/Cys6 DNA-binding domain"/>
    <property type="match status" value="1"/>
</dbReference>
<dbReference type="InterPro" id="IPR050613">
    <property type="entry name" value="Sec_Metabolite_Reg"/>
</dbReference>
<dbReference type="GO" id="GO:0003677">
    <property type="term" value="F:DNA binding"/>
    <property type="evidence" value="ECO:0007669"/>
    <property type="project" value="InterPro"/>
</dbReference>
<evidence type="ECO:0000256" key="4">
    <source>
        <dbReference type="SAM" id="Coils"/>
    </source>
</evidence>
<dbReference type="GO" id="GO:0005634">
    <property type="term" value="C:nucleus"/>
    <property type="evidence" value="ECO:0007669"/>
    <property type="project" value="UniProtKB-SubCell"/>
</dbReference>
<evidence type="ECO:0000313" key="7">
    <source>
        <dbReference type="Proteomes" id="UP000738349"/>
    </source>
</evidence>
<dbReference type="Proteomes" id="UP000738349">
    <property type="component" value="Unassembled WGS sequence"/>
</dbReference>
<dbReference type="InterPro" id="IPR036864">
    <property type="entry name" value="Zn2-C6_fun-type_DNA-bd_sf"/>
</dbReference>